<dbReference type="AlphaFoldDB" id="A0A9P0F198"/>
<feature type="transmembrane region" description="Helical" evidence="2">
    <location>
        <begin position="85"/>
        <end position="107"/>
    </location>
</feature>
<protein>
    <submittedName>
        <fullName evidence="3">Uncharacterized protein</fullName>
    </submittedName>
</protein>
<evidence type="ECO:0000256" key="1">
    <source>
        <dbReference type="SAM" id="MobiDB-lite"/>
    </source>
</evidence>
<gene>
    <name evidence="3" type="ORF">BEMITA_LOCUS4712</name>
</gene>
<feature type="compositionally biased region" description="Basic residues" evidence="1">
    <location>
        <begin position="227"/>
        <end position="246"/>
    </location>
</feature>
<keyword evidence="2" id="KW-1133">Transmembrane helix</keyword>
<accession>A0A9P0F198</accession>
<keyword evidence="2" id="KW-0472">Membrane</keyword>
<keyword evidence="4" id="KW-1185">Reference proteome</keyword>
<reference evidence="3" key="1">
    <citation type="submission" date="2021-12" db="EMBL/GenBank/DDBJ databases">
        <authorList>
            <person name="King R."/>
        </authorList>
    </citation>
    <scope>NUCLEOTIDE SEQUENCE</scope>
</reference>
<evidence type="ECO:0000256" key="2">
    <source>
        <dbReference type="SAM" id="Phobius"/>
    </source>
</evidence>
<keyword evidence="2" id="KW-0812">Transmembrane</keyword>
<feature type="compositionally biased region" description="Basic and acidic residues" evidence="1">
    <location>
        <begin position="21"/>
        <end position="30"/>
    </location>
</feature>
<sequence>MHAVGLHSALAIKRQRKRRQEQKVARERRFSSNSAESGVGESRSTCPSPHSSEESGDHPHHHRGHRHSSVKPMKKHLLFHTTSNIGMLHLGIMFLIIGIFLMGAAFVPDDDGDVSTTVAKFAYKRTLMATGGVCILIGLFLITVNHCTTKKEEDDLKDYVERQLTRSRSGRRLVKDVETGALKSKGKPPLGKAWKPGSIEGDDDAFEAAPCLNMVREESDGSLPGVHHPHGGHPHPHPHHGSHPHHGAPLSPTSRSAPESPHSPPPRLDLERILEEESSYEEEEGRVARLAGGGPGSGVAMAPGGCLNQFNRETMSSNNDGCWSETQELLTTRFVCTRN</sequence>
<feature type="region of interest" description="Disordered" evidence="1">
    <location>
        <begin position="218"/>
        <end position="268"/>
    </location>
</feature>
<name>A0A9P0F198_BEMTA</name>
<feature type="region of interest" description="Disordered" evidence="1">
    <location>
        <begin position="167"/>
        <end position="201"/>
    </location>
</feature>
<proteinExistence type="predicted"/>
<dbReference type="EMBL" id="OU963863">
    <property type="protein sequence ID" value="CAH0385489.1"/>
    <property type="molecule type" value="Genomic_DNA"/>
</dbReference>
<feature type="compositionally biased region" description="Basic residues" evidence="1">
    <location>
        <begin position="59"/>
        <end position="72"/>
    </location>
</feature>
<evidence type="ECO:0000313" key="4">
    <source>
        <dbReference type="Proteomes" id="UP001152759"/>
    </source>
</evidence>
<feature type="transmembrane region" description="Helical" evidence="2">
    <location>
        <begin position="127"/>
        <end position="147"/>
    </location>
</feature>
<organism evidence="3 4">
    <name type="scientific">Bemisia tabaci</name>
    <name type="common">Sweetpotato whitefly</name>
    <name type="synonym">Aleurodes tabaci</name>
    <dbReference type="NCBI Taxonomy" id="7038"/>
    <lineage>
        <taxon>Eukaryota</taxon>
        <taxon>Metazoa</taxon>
        <taxon>Ecdysozoa</taxon>
        <taxon>Arthropoda</taxon>
        <taxon>Hexapoda</taxon>
        <taxon>Insecta</taxon>
        <taxon>Pterygota</taxon>
        <taxon>Neoptera</taxon>
        <taxon>Paraneoptera</taxon>
        <taxon>Hemiptera</taxon>
        <taxon>Sternorrhyncha</taxon>
        <taxon>Aleyrodoidea</taxon>
        <taxon>Aleyrodidae</taxon>
        <taxon>Aleyrodinae</taxon>
        <taxon>Bemisia</taxon>
    </lineage>
</organism>
<evidence type="ECO:0000313" key="3">
    <source>
        <dbReference type="EMBL" id="CAH0385489.1"/>
    </source>
</evidence>
<feature type="compositionally biased region" description="Polar residues" evidence="1">
    <location>
        <begin position="31"/>
        <end position="50"/>
    </location>
</feature>
<feature type="region of interest" description="Disordered" evidence="1">
    <location>
        <begin position="1"/>
        <end position="72"/>
    </location>
</feature>
<dbReference type="Proteomes" id="UP001152759">
    <property type="component" value="Chromosome 2"/>
</dbReference>